<evidence type="ECO:0000313" key="1">
    <source>
        <dbReference type="EMBL" id="CAF5042053.1"/>
    </source>
</evidence>
<sequence length="23" mass="2450">MLFSITVNDTLCPFSPGQPTHGS</sequence>
<dbReference type="AlphaFoldDB" id="A0A8S3DRT6"/>
<feature type="non-terminal residue" evidence="1">
    <location>
        <position position="23"/>
    </location>
</feature>
<dbReference type="Proteomes" id="UP000681720">
    <property type="component" value="Unassembled WGS sequence"/>
</dbReference>
<dbReference type="EMBL" id="CAJOBJ010225102">
    <property type="protein sequence ID" value="CAF5042053.1"/>
    <property type="molecule type" value="Genomic_DNA"/>
</dbReference>
<protein>
    <submittedName>
        <fullName evidence="1">Uncharacterized protein</fullName>
    </submittedName>
</protein>
<name>A0A8S3DRT6_9BILA</name>
<reference evidence="1" key="1">
    <citation type="submission" date="2021-02" db="EMBL/GenBank/DDBJ databases">
        <authorList>
            <person name="Nowell W R."/>
        </authorList>
    </citation>
    <scope>NUCLEOTIDE SEQUENCE</scope>
</reference>
<comment type="caution">
    <text evidence="1">The sequence shown here is derived from an EMBL/GenBank/DDBJ whole genome shotgun (WGS) entry which is preliminary data.</text>
</comment>
<organism evidence="1 2">
    <name type="scientific">Rotaria magnacalcarata</name>
    <dbReference type="NCBI Taxonomy" id="392030"/>
    <lineage>
        <taxon>Eukaryota</taxon>
        <taxon>Metazoa</taxon>
        <taxon>Spiralia</taxon>
        <taxon>Gnathifera</taxon>
        <taxon>Rotifera</taxon>
        <taxon>Eurotatoria</taxon>
        <taxon>Bdelloidea</taxon>
        <taxon>Philodinida</taxon>
        <taxon>Philodinidae</taxon>
        <taxon>Rotaria</taxon>
    </lineage>
</organism>
<accession>A0A8S3DRT6</accession>
<evidence type="ECO:0000313" key="2">
    <source>
        <dbReference type="Proteomes" id="UP000681720"/>
    </source>
</evidence>
<gene>
    <name evidence="1" type="ORF">GIL414_LOCUS59491</name>
</gene>
<proteinExistence type="predicted"/>